<proteinExistence type="predicted"/>
<dbReference type="AlphaFoldDB" id="A0A852TWL6"/>
<gene>
    <name evidence="1" type="ORF">HDA32_002372</name>
</gene>
<keyword evidence="1" id="KW-0830">Ubiquinone</keyword>
<sequence length="247" mass="26747">MRDSVEDMKPRRVTEEFDRAALSYDRLVGANPGYHAHLRASVRRLHLPGKGAGLRVLDLGCGTGASTAALLAVLPLAEIVAVDASEGMLSVARAKRWPDNVRFVRARAEDLRAADLGGPFDAALAAYLVRNCPDPDGVLATVAGLLRPGGRLAVHEYSVADSAAARAVWTLVCWSVIIPAGRALTGRADLYRYLWRSVLDFDGAARLRGRLARCGYRDVRTVALPGWQRGIVHTFLGRRPTRAEEAA</sequence>
<dbReference type="Pfam" id="PF01209">
    <property type="entry name" value="Ubie_methyltran"/>
    <property type="match status" value="1"/>
</dbReference>
<dbReference type="GO" id="GO:0032259">
    <property type="term" value="P:methylation"/>
    <property type="evidence" value="ECO:0007669"/>
    <property type="project" value="UniProtKB-KW"/>
</dbReference>
<dbReference type="Gene3D" id="3.40.50.150">
    <property type="entry name" value="Vaccinia Virus protein VP39"/>
    <property type="match status" value="1"/>
</dbReference>
<dbReference type="InterPro" id="IPR029063">
    <property type="entry name" value="SAM-dependent_MTases_sf"/>
</dbReference>
<name>A0A852TWL6_9ACTN</name>
<dbReference type="PANTHER" id="PTHR43591:SF24">
    <property type="entry name" value="2-METHOXY-6-POLYPRENYL-1,4-BENZOQUINOL METHYLASE, MITOCHONDRIAL"/>
    <property type="match status" value="1"/>
</dbReference>
<evidence type="ECO:0000313" key="1">
    <source>
        <dbReference type="EMBL" id="NYE47252.1"/>
    </source>
</evidence>
<evidence type="ECO:0000313" key="2">
    <source>
        <dbReference type="Proteomes" id="UP000589036"/>
    </source>
</evidence>
<keyword evidence="1" id="KW-0489">Methyltransferase</keyword>
<keyword evidence="2" id="KW-1185">Reference proteome</keyword>
<dbReference type="GO" id="GO:0008168">
    <property type="term" value="F:methyltransferase activity"/>
    <property type="evidence" value="ECO:0007669"/>
    <property type="project" value="UniProtKB-KW"/>
</dbReference>
<dbReference type="SUPFAM" id="SSF53335">
    <property type="entry name" value="S-adenosyl-L-methionine-dependent methyltransferases"/>
    <property type="match status" value="1"/>
</dbReference>
<dbReference type="CDD" id="cd02440">
    <property type="entry name" value="AdoMet_MTases"/>
    <property type="match status" value="1"/>
</dbReference>
<accession>A0A852TWL6</accession>
<keyword evidence="1" id="KW-0808">Transferase</keyword>
<dbReference type="Proteomes" id="UP000589036">
    <property type="component" value="Unassembled WGS sequence"/>
</dbReference>
<dbReference type="PANTHER" id="PTHR43591">
    <property type="entry name" value="METHYLTRANSFERASE"/>
    <property type="match status" value="1"/>
</dbReference>
<comment type="caution">
    <text evidence="1">The sequence shown here is derived from an EMBL/GenBank/DDBJ whole genome shotgun (WGS) entry which is preliminary data.</text>
</comment>
<reference evidence="1 2" key="1">
    <citation type="submission" date="2020-07" db="EMBL/GenBank/DDBJ databases">
        <title>Sequencing the genomes of 1000 actinobacteria strains.</title>
        <authorList>
            <person name="Klenk H.-P."/>
        </authorList>
    </citation>
    <scope>NUCLEOTIDE SEQUENCE [LARGE SCALE GENOMIC DNA]</scope>
    <source>
        <strain evidence="1 2">CXB654</strain>
    </source>
</reference>
<dbReference type="EMBL" id="JACCCC010000001">
    <property type="protein sequence ID" value="NYE47252.1"/>
    <property type="molecule type" value="Genomic_DNA"/>
</dbReference>
<organism evidence="1 2">
    <name type="scientific">Spinactinospora alkalitolerans</name>
    <dbReference type="NCBI Taxonomy" id="687207"/>
    <lineage>
        <taxon>Bacteria</taxon>
        <taxon>Bacillati</taxon>
        <taxon>Actinomycetota</taxon>
        <taxon>Actinomycetes</taxon>
        <taxon>Streptosporangiales</taxon>
        <taxon>Nocardiopsidaceae</taxon>
        <taxon>Spinactinospora</taxon>
    </lineage>
</organism>
<protein>
    <submittedName>
        <fullName evidence="1">Ubiquinone/menaquinone biosynthesis C-methylase UbiE</fullName>
    </submittedName>
</protein>